<comment type="catalytic activity">
    <reaction evidence="6 7">
        <text>Release of N-terminal amino acids, preferentially methionine, from peptides and arylamides.</text>
        <dbReference type="EC" id="3.4.11.18"/>
    </reaction>
</comment>
<sequence>MLAERAPLGTLVPGAVSAPRVVPPAIERPEYMFHPGPEAVTASDVKDAETIERIRTAGRIAADALYEAGKAVAPGVTTDELDRIAHEYMCDHGAYPSCLGYMGFPKSICTSVNEVICHGIPDSTVLKDGDIVNLDVTAYIGGVHGDTNAMFAVGEIDEESRLLVERTGAATLRGIKAVKPGREINVIGRVIESYAKRFDYGVVEDYTGHGVGEAFHSGLIVPHYDAAPSHATVMEVGMVFTIEPMLTLGDIAWDQWDDGWTVVTRDRGRTAQWEHTLAVTEEGAEILTLPSDPELGLRP</sequence>
<feature type="binding site" evidence="6">
    <location>
        <position position="274"/>
    </location>
    <ligand>
        <name>a divalent metal cation</name>
        <dbReference type="ChEBI" id="CHEBI:60240"/>
        <label>2</label>
        <note>catalytic</note>
    </ligand>
</feature>
<feature type="binding site" evidence="6">
    <location>
        <position position="146"/>
    </location>
    <ligand>
        <name>a divalent metal cation</name>
        <dbReference type="ChEBI" id="CHEBI:60240"/>
        <label>2</label>
        <note>catalytic</note>
    </ligand>
</feature>
<evidence type="ECO:0000256" key="2">
    <source>
        <dbReference type="ARBA" id="ARBA00022438"/>
    </source>
</evidence>
<keyword evidence="5 6" id="KW-0378">Hydrolase</keyword>
<dbReference type="PRINTS" id="PR00599">
    <property type="entry name" value="MAPEPTIDASE"/>
</dbReference>
<dbReference type="InterPro" id="IPR002467">
    <property type="entry name" value="Pept_M24A_MAP1"/>
</dbReference>
<dbReference type="Proteomes" id="UP000078368">
    <property type="component" value="Unassembled WGS sequence"/>
</dbReference>
<keyword evidence="4 6" id="KW-0479">Metal-binding</keyword>
<organism evidence="9 10">
    <name type="scientific">Peptidiphaga gingivicola</name>
    <dbReference type="NCBI Taxonomy" id="2741497"/>
    <lineage>
        <taxon>Bacteria</taxon>
        <taxon>Bacillati</taxon>
        <taxon>Actinomycetota</taxon>
        <taxon>Actinomycetes</taxon>
        <taxon>Actinomycetales</taxon>
        <taxon>Actinomycetaceae</taxon>
        <taxon>Peptidiphaga</taxon>
    </lineage>
</organism>
<proteinExistence type="inferred from homology"/>
<keyword evidence="3 6" id="KW-0645">Protease</keyword>
<feature type="binding site" evidence="6">
    <location>
        <position position="135"/>
    </location>
    <ligand>
        <name>a divalent metal cation</name>
        <dbReference type="ChEBI" id="CHEBI:60240"/>
        <label>1</label>
    </ligand>
</feature>
<feature type="binding site" evidence="6">
    <location>
        <position position="209"/>
    </location>
    <ligand>
        <name>a divalent metal cation</name>
        <dbReference type="ChEBI" id="CHEBI:60240"/>
        <label>2</label>
        <note>catalytic</note>
    </ligand>
</feature>
<dbReference type="GO" id="GO:0070006">
    <property type="term" value="F:metalloaminopeptidase activity"/>
    <property type="evidence" value="ECO:0007669"/>
    <property type="project" value="UniProtKB-UniRule"/>
</dbReference>
<dbReference type="PROSITE" id="PS00680">
    <property type="entry name" value="MAP_1"/>
    <property type="match status" value="1"/>
</dbReference>
<dbReference type="EC" id="3.4.11.18" evidence="6 7"/>
<dbReference type="GO" id="GO:0004239">
    <property type="term" value="F:initiator methionyl aminopeptidase activity"/>
    <property type="evidence" value="ECO:0007669"/>
    <property type="project" value="UniProtKB-UniRule"/>
</dbReference>
<dbReference type="AlphaFoldDB" id="A0A179B1I8"/>
<evidence type="ECO:0000256" key="1">
    <source>
        <dbReference type="ARBA" id="ARBA00002521"/>
    </source>
</evidence>
<dbReference type="PANTHER" id="PTHR43330:SF16">
    <property type="entry name" value="METHIONINE AMINOPEPTIDASE 2"/>
    <property type="match status" value="1"/>
</dbReference>
<dbReference type="InterPro" id="IPR001714">
    <property type="entry name" value="Pept_M24_MAP"/>
</dbReference>
<dbReference type="PANTHER" id="PTHR43330">
    <property type="entry name" value="METHIONINE AMINOPEPTIDASE"/>
    <property type="match status" value="1"/>
</dbReference>
<dbReference type="NCBIfam" id="TIGR00500">
    <property type="entry name" value="met_pdase_I"/>
    <property type="match status" value="1"/>
</dbReference>
<feature type="binding site" evidence="6">
    <location>
        <position position="216"/>
    </location>
    <ligand>
        <name>substrate</name>
    </ligand>
</feature>
<evidence type="ECO:0000256" key="3">
    <source>
        <dbReference type="ARBA" id="ARBA00022670"/>
    </source>
</evidence>
<dbReference type="Gene3D" id="3.90.230.10">
    <property type="entry name" value="Creatinase/methionine aminopeptidase superfamily"/>
    <property type="match status" value="1"/>
</dbReference>
<comment type="cofactor">
    <cofactor evidence="6">
        <name>Co(2+)</name>
        <dbReference type="ChEBI" id="CHEBI:48828"/>
    </cofactor>
    <cofactor evidence="6">
        <name>Zn(2+)</name>
        <dbReference type="ChEBI" id="CHEBI:29105"/>
    </cofactor>
    <cofactor evidence="6">
        <name>Mn(2+)</name>
        <dbReference type="ChEBI" id="CHEBI:29035"/>
    </cofactor>
    <cofactor evidence="6">
        <name>Fe(2+)</name>
        <dbReference type="ChEBI" id="CHEBI:29033"/>
    </cofactor>
    <text evidence="6">Binds 2 divalent metal cations per subunit. Has a high-affinity and a low affinity metal-binding site. The true nature of the physiological cofactor is under debate. The enzyme is active with cobalt, zinc, manganese or divalent iron ions. Most likely, methionine aminopeptidases function as mononuclear Fe(2+)-metalloproteases under physiological conditions, and the catalytically relevant metal-binding site has been assigned to the histidine-containing high-affinity site.</text>
</comment>
<evidence type="ECO:0000313" key="10">
    <source>
        <dbReference type="Proteomes" id="UP000078368"/>
    </source>
</evidence>
<dbReference type="CDD" id="cd01086">
    <property type="entry name" value="MetAP1"/>
    <property type="match status" value="1"/>
</dbReference>
<keyword evidence="10" id="KW-1185">Reference proteome</keyword>
<comment type="similarity">
    <text evidence="6">Belongs to the peptidase M24A family. Methionine aminopeptidase type 1 subfamily.</text>
</comment>
<evidence type="ECO:0000259" key="8">
    <source>
        <dbReference type="Pfam" id="PF00557"/>
    </source>
</evidence>
<dbReference type="HAMAP" id="MF_01974">
    <property type="entry name" value="MetAP_1"/>
    <property type="match status" value="1"/>
</dbReference>
<dbReference type="GO" id="GO:0006508">
    <property type="term" value="P:proteolysis"/>
    <property type="evidence" value="ECO:0007669"/>
    <property type="project" value="UniProtKB-KW"/>
</dbReference>
<dbReference type="Pfam" id="PF00557">
    <property type="entry name" value="Peptidase_M24"/>
    <property type="match status" value="1"/>
</dbReference>
<feature type="binding site" evidence="6">
    <location>
        <position position="274"/>
    </location>
    <ligand>
        <name>a divalent metal cation</name>
        <dbReference type="ChEBI" id="CHEBI:60240"/>
        <label>1</label>
    </ligand>
</feature>
<dbReference type="OrthoDB" id="9802055at2"/>
<evidence type="ECO:0000256" key="6">
    <source>
        <dbReference type="HAMAP-Rule" id="MF_01974"/>
    </source>
</evidence>
<feature type="binding site" evidence="6">
    <location>
        <position position="243"/>
    </location>
    <ligand>
        <name>a divalent metal cation</name>
        <dbReference type="ChEBI" id="CHEBI:60240"/>
        <label>2</label>
        <note>catalytic</note>
    </ligand>
</feature>
<dbReference type="GO" id="GO:0046872">
    <property type="term" value="F:metal ion binding"/>
    <property type="evidence" value="ECO:0007669"/>
    <property type="project" value="UniProtKB-UniRule"/>
</dbReference>
<dbReference type="GO" id="GO:0005829">
    <property type="term" value="C:cytosol"/>
    <property type="evidence" value="ECO:0007669"/>
    <property type="project" value="TreeGrafter"/>
</dbReference>
<feature type="domain" description="Peptidase M24" evidence="8">
    <location>
        <begin position="52"/>
        <end position="281"/>
    </location>
</feature>
<evidence type="ECO:0000256" key="4">
    <source>
        <dbReference type="ARBA" id="ARBA00022723"/>
    </source>
</evidence>
<gene>
    <name evidence="6" type="primary">map</name>
    <name evidence="9" type="ORF">A4H34_09035</name>
</gene>
<protein>
    <recommendedName>
        <fullName evidence="6 7">Methionine aminopeptidase</fullName>
        <shortName evidence="6">MAP</shortName>
        <shortName evidence="6">MetAP</shortName>
        <ecNumber evidence="6 7">3.4.11.18</ecNumber>
    </recommendedName>
    <alternativeName>
        <fullName evidence="6">Peptidase M</fullName>
    </alternativeName>
</protein>
<evidence type="ECO:0000256" key="7">
    <source>
        <dbReference type="RuleBase" id="RU003653"/>
    </source>
</evidence>
<name>A0A179B1I8_9ACTO</name>
<evidence type="ECO:0000256" key="5">
    <source>
        <dbReference type="ARBA" id="ARBA00022801"/>
    </source>
</evidence>
<dbReference type="RefSeq" id="WP_050758848.1">
    <property type="nucleotide sequence ID" value="NZ_LVZK01000003.1"/>
</dbReference>
<dbReference type="SUPFAM" id="SSF55920">
    <property type="entry name" value="Creatinase/aminopeptidase"/>
    <property type="match status" value="1"/>
</dbReference>
<comment type="subunit">
    <text evidence="6">Monomer.</text>
</comment>
<dbReference type="EMBL" id="LVZK01000003">
    <property type="protein sequence ID" value="OAP85245.1"/>
    <property type="molecule type" value="Genomic_DNA"/>
</dbReference>
<reference evidence="9 10" key="1">
    <citation type="submission" date="2016-04" db="EMBL/GenBank/DDBJ databases">
        <title>Peptidophaga gingivicola gen. nov., sp. nov., isolated from human subgingival plaque.</title>
        <authorList>
            <person name="Beall C.J."/>
            <person name="Mokrzan E.M."/>
            <person name="Griffen A.L."/>
            <person name="Leys E.J."/>
        </authorList>
    </citation>
    <scope>NUCLEOTIDE SEQUENCE [LARGE SCALE GENOMIC DNA]</scope>
    <source>
        <strain evidence="9 10">BA112</strain>
    </source>
</reference>
<dbReference type="STRING" id="1823756.A4H34_09035"/>
<accession>A0A179B1I8</accession>
<evidence type="ECO:0000313" key="9">
    <source>
        <dbReference type="EMBL" id="OAP85245.1"/>
    </source>
</evidence>
<feature type="binding site" evidence="6">
    <location>
        <position position="118"/>
    </location>
    <ligand>
        <name>substrate</name>
    </ligand>
</feature>
<comment type="caution">
    <text evidence="9">The sequence shown here is derived from an EMBL/GenBank/DDBJ whole genome shotgun (WGS) entry which is preliminary data.</text>
</comment>
<feature type="binding site" evidence="6">
    <location>
        <position position="146"/>
    </location>
    <ligand>
        <name>a divalent metal cation</name>
        <dbReference type="ChEBI" id="CHEBI:60240"/>
        <label>1</label>
    </ligand>
</feature>
<dbReference type="InterPro" id="IPR000994">
    <property type="entry name" value="Pept_M24"/>
</dbReference>
<comment type="function">
    <text evidence="1 6">Removes the N-terminal methionine from nascent proteins. The N-terminal methionine is often cleaved when the second residue in the primary sequence is small and uncharged (Met-Ala-, Cys, Gly, Pro, Ser, Thr, or Val). Requires deformylation of the N(alpha)-formylated initiator methionine before it can be hydrolyzed.</text>
</comment>
<dbReference type="InterPro" id="IPR036005">
    <property type="entry name" value="Creatinase/aminopeptidase-like"/>
</dbReference>
<keyword evidence="2 6" id="KW-0031">Aminopeptidase</keyword>